<protein>
    <recommendedName>
        <fullName evidence="17">General secretion pathway protein D</fullName>
    </recommendedName>
</protein>
<dbReference type="InterPro" id="IPR038591">
    <property type="entry name" value="NolW-like_sf"/>
</dbReference>
<dbReference type="STRING" id="1121939.L861_14645"/>
<gene>
    <name evidence="15" type="ORF">L861_14645</name>
</gene>
<evidence type="ECO:0000256" key="1">
    <source>
        <dbReference type="ARBA" id="ARBA00004442"/>
    </source>
</evidence>
<evidence type="ECO:0000313" key="15">
    <source>
        <dbReference type="EMBL" id="EPC00165.1"/>
    </source>
</evidence>
<dbReference type="Pfam" id="PF00263">
    <property type="entry name" value="Secretin"/>
    <property type="match status" value="1"/>
</dbReference>
<keyword evidence="9" id="KW-0998">Cell outer membrane</keyword>
<evidence type="ECO:0000256" key="4">
    <source>
        <dbReference type="ARBA" id="ARBA00022452"/>
    </source>
</evidence>
<keyword evidence="4" id="KW-1134">Transmembrane beta strand</keyword>
<proteinExistence type="inferred from homology"/>
<accession>S2KE83</accession>
<feature type="region of interest" description="Disordered" evidence="11">
    <location>
        <begin position="398"/>
        <end position="450"/>
    </location>
</feature>
<dbReference type="Pfam" id="PF21305">
    <property type="entry name" value="type_II_gspD_N0"/>
    <property type="match status" value="1"/>
</dbReference>
<dbReference type="PRINTS" id="PR01032">
    <property type="entry name" value="PHAGEIV"/>
</dbReference>
<evidence type="ECO:0000256" key="10">
    <source>
        <dbReference type="RuleBase" id="RU004004"/>
    </source>
</evidence>
<evidence type="ECO:0000259" key="12">
    <source>
        <dbReference type="Pfam" id="PF00263"/>
    </source>
</evidence>
<sequence>MTFGKIIPRSLISPIVSRAGTGRSVWTALIGILLLQGCAPLDTRPGVDQALLREGLAGTGAQRLAVATASGTEMPAREEDRSAPNGRGEWVEGSGEFIQVPPIGTQSGPAAGGGYSFNFENLPIQAVINSVLGDMLHDNYSIAQGVDGQVTFSTSRPVDEAQAVSILESLLAWTGNAMIRDGERYVILPADRAVPGNVVPSLPMEAPEIGLSARLFVLHYISAHEMHKLLEPFARENAFLLVDSNRNLLAMSGTAAELDNYQRTIDTFDVNWLKGMSIGVFDLQRSNIEELMPELDRLFGPQGDTPLAGMLRFIPIQRTNAVVVISPQAEYLREVRKWIELIDRGGGNEPRMYVYDVRNMKATDLAVYLRQIYDDAPITESPTASVAPGLRTTTLTGNGLGSIGSLGGSESAMGETSGESDMDANRVSGTGETGGAYDTASSPAYSGDEADSGVRISAQKSSNQLLIRCRPSEWEEIRSAIQRLDNPPLQVQIETRILEVSLVDELSYGVQWFLGRLAGNSTTSGIADRSGHQGALGQGGAGFGGTESLFYSFLGHDLQVALRALESKGNTQVLSEPSLVVMNNQRAQIQVGDNIPITQTSINPSSTDLNVVSNVQYVQTGVILDVTPRINPGGLVYMDIEQQVSNASATVDAAGNPTISTRAIATQVAVQSGQTILLGGLIQHNNSLQDDHLPGISKVPGIRWLFGSRERRDNRSELIVLITPRVVTNDREAQQVTDEYRRRFRLLQPIEAPSEA</sequence>
<evidence type="ECO:0000256" key="11">
    <source>
        <dbReference type="SAM" id="MobiDB-lite"/>
    </source>
</evidence>
<dbReference type="PRINTS" id="PR00811">
    <property type="entry name" value="BCTERIALGSPD"/>
</dbReference>
<name>S2KE83_LITA3</name>
<dbReference type="InterPro" id="IPR004846">
    <property type="entry name" value="T2SS/T3SS_dom"/>
</dbReference>
<evidence type="ECO:0000256" key="8">
    <source>
        <dbReference type="ARBA" id="ARBA00023136"/>
    </source>
</evidence>
<dbReference type="InterPro" id="IPR001775">
    <property type="entry name" value="GspD/PilQ"/>
</dbReference>
<dbReference type="eggNOG" id="COG1450">
    <property type="taxonomic scope" value="Bacteria"/>
</dbReference>
<evidence type="ECO:0008006" key="17">
    <source>
        <dbReference type="Google" id="ProtNLM"/>
    </source>
</evidence>
<dbReference type="GO" id="GO:0009279">
    <property type="term" value="C:cell outer membrane"/>
    <property type="evidence" value="ECO:0007669"/>
    <property type="project" value="UniProtKB-SubCell"/>
</dbReference>
<evidence type="ECO:0000256" key="3">
    <source>
        <dbReference type="ARBA" id="ARBA00022448"/>
    </source>
</evidence>
<keyword evidence="6" id="KW-0732">Signal</keyword>
<comment type="similarity">
    <text evidence="2">Belongs to the bacterial secretin family. GSP D subfamily.</text>
</comment>
<feature type="domain" description="NolW-like" evidence="13">
    <location>
        <begin position="354"/>
        <end position="490"/>
    </location>
</feature>
<feature type="compositionally biased region" description="Gly residues" evidence="11">
    <location>
        <begin position="398"/>
        <end position="407"/>
    </location>
</feature>
<feature type="domain" description="GspD-like N0" evidence="14">
    <location>
        <begin position="118"/>
        <end position="182"/>
    </location>
</feature>
<dbReference type="Proteomes" id="UP000014463">
    <property type="component" value="Unassembled WGS sequence"/>
</dbReference>
<evidence type="ECO:0000256" key="6">
    <source>
        <dbReference type="ARBA" id="ARBA00022729"/>
    </source>
</evidence>
<keyword evidence="7" id="KW-0653">Protein transport</keyword>
<keyword evidence="8" id="KW-0472">Membrane</keyword>
<dbReference type="PANTHER" id="PTHR30332">
    <property type="entry name" value="PROBABLE GENERAL SECRETION PATHWAY PROTEIN D"/>
    <property type="match status" value="1"/>
</dbReference>
<evidence type="ECO:0000256" key="2">
    <source>
        <dbReference type="ARBA" id="ARBA00006980"/>
    </source>
</evidence>
<dbReference type="InterPro" id="IPR013356">
    <property type="entry name" value="T2SS_GspD"/>
</dbReference>
<dbReference type="GO" id="GO:0015627">
    <property type="term" value="C:type II protein secretion system complex"/>
    <property type="evidence" value="ECO:0007669"/>
    <property type="project" value="InterPro"/>
</dbReference>
<dbReference type="EMBL" id="ASTJ01000043">
    <property type="protein sequence ID" value="EPC00165.1"/>
    <property type="molecule type" value="Genomic_DNA"/>
</dbReference>
<comment type="subcellular location">
    <subcellularLocation>
        <location evidence="1 10">Cell outer membrane</location>
    </subcellularLocation>
</comment>
<evidence type="ECO:0000256" key="5">
    <source>
        <dbReference type="ARBA" id="ARBA00022692"/>
    </source>
</evidence>
<dbReference type="NCBIfam" id="TIGR02517">
    <property type="entry name" value="type_II_gspD"/>
    <property type="match status" value="1"/>
</dbReference>
<dbReference type="InterPro" id="IPR050810">
    <property type="entry name" value="Bact_Secretion_Sys_Channel"/>
</dbReference>
<keyword evidence="3 10" id="KW-0813">Transport</keyword>
<keyword evidence="5" id="KW-0812">Transmembrane</keyword>
<dbReference type="RefSeq" id="WP_016418939.1">
    <property type="nucleotide sequence ID" value="NZ_KE332395.1"/>
</dbReference>
<dbReference type="PATRIC" id="fig|1121939.11.peg.4440"/>
<keyword evidence="16" id="KW-1185">Reference proteome</keyword>
<evidence type="ECO:0000256" key="7">
    <source>
        <dbReference type="ARBA" id="ARBA00022927"/>
    </source>
</evidence>
<dbReference type="AlphaFoldDB" id="S2KE83"/>
<evidence type="ECO:0000256" key="9">
    <source>
        <dbReference type="ARBA" id="ARBA00023237"/>
    </source>
</evidence>
<evidence type="ECO:0000259" key="13">
    <source>
        <dbReference type="Pfam" id="PF03958"/>
    </source>
</evidence>
<dbReference type="Gene3D" id="3.30.1370.120">
    <property type="match status" value="3"/>
</dbReference>
<reference evidence="15 16" key="1">
    <citation type="journal article" date="2013" name="Genome Announc.">
        <title>Draft genome sequence of the moderately halophilic gammaproteobacterium Halomonas anticariensis FP35.</title>
        <authorList>
            <person name="Tahrioui A."/>
            <person name="Quesada E."/>
            <person name="Llamas I."/>
        </authorList>
    </citation>
    <scope>NUCLEOTIDE SEQUENCE [LARGE SCALE GENOMIC DNA]</scope>
    <source>
        <strain evidence="16">DSM 16096 / CECT 5854 / LMG 22089 / FP35</strain>
    </source>
</reference>
<dbReference type="OrthoDB" id="9775455at2"/>
<dbReference type="InterPro" id="IPR049371">
    <property type="entry name" value="GspD-like_N0"/>
</dbReference>
<comment type="caution">
    <text evidence="15">The sequence shown here is derived from an EMBL/GenBank/DDBJ whole genome shotgun (WGS) entry which is preliminary data.</text>
</comment>
<dbReference type="Pfam" id="PF03958">
    <property type="entry name" value="Secretin_N"/>
    <property type="match status" value="2"/>
</dbReference>
<feature type="region of interest" description="Disordered" evidence="11">
    <location>
        <begin position="69"/>
        <end position="88"/>
    </location>
</feature>
<evidence type="ECO:0000313" key="16">
    <source>
        <dbReference type="Proteomes" id="UP000014463"/>
    </source>
</evidence>
<feature type="domain" description="Type II/III secretion system secretin-like" evidence="12">
    <location>
        <begin position="564"/>
        <end position="727"/>
    </location>
</feature>
<dbReference type="GO" id="GO:0015628">
    <property type="term" value="P:protein secretion by the type II secretion system"/>
    <property type="evidence" value="ECO:0007669"/>
    <property type="project" value="InterPro"/>
</dbReference>
<organism evidence="15 16">
    <name type="scientific">Litchfieldella anticariensis (strain DSM 16096 / CECT 5854 / CIP 108499 / LMG 22089 / FP35)</name>
    <name type="common">Halomonas anticariensis</name>
    <dbReference type="NCBI Taxonomy" id="1121939"/>
    <lineage>
        <taxon>Bacteria</taxon>
        <taxon>Pseudomonadati</taxon>
        <taxon>Pseudomonadota</taxon>
        <taxon>Gammaproteobacteria</taxon>
        <taxon>Oceanospirillales</taxon>
        <taxon>Halomonadaceae</taxon>
        <taxon>Litchfieldella</taxon>
    </lineage>
</organism>
<feature type="domain" description="NolW-like" evidence="13">
    <location>
        <begin position="280"/>
        <end position="345"/>
    </location>
</feature>
<evidence type="ECO:0000259" key="14">
    <source>
        <dbReference type="Pfam" id="PF21305"/>
    </source>
</evidence>
<dbReference type="PANTHER" id="PTHR30332:SF25">
    <property type="entry name" value="SECRETIN XPSD"/>
    <property type="match status" value="1"/>
</dbReference>
<dbReference type="InterPro" id="IPR005644">
    <property type="entry name" value="NolW-like"/>
</dbReference>